<comment type="caution">
    <text evidence="2">The sequence shown here is derived from an EMBL/GenBank/DDBJ whole genome shotgun (WGS) entry which is preliminary data.</text>
</comment>
<organism evidence="2 3">
    <name type="scientific">Symbiobacterium terraclitae</name>
    <dbReference type="NCBI Taxonomy" id="557451"/>
    <lineage>
        <taxon>Bacteria</taxon>
        <taxon>Bacillati</taxon>
        <taxon>Bacillota</taxon>
        <taxon>Clostridia</taxon>
        <taxon>Eubacteriales</taxon>
        <taxon>Symbiobacteriaceae</taxon>
        <taxon>Symbiobacterium</taxon>
    </lineage>
</organism>
<reference evidence="2 3" key="1">
    <citation type="submission" date="2021-03" db="EMBL/GenBank/DDBJ databases">
        <title>Genomic Encyclopedia of Type Strains, Phase IV (KMG-IV): sequencing the most valuable type-strain genomes for metagenomic binning, comparative biology and taxonomic classification.</title>
        <authorList>
            <person name="Goeker M."/>
        </authorList>
    </citation>
    <scope>NUCLEOTIDE SEQUENCE [LARGE SCALE GENOMIC DNA]</scope>
    <source>
        <strain evidence="2 3">DSM 27138</strain>
    </source>
</reference>
<evidence type="ECO:0000256" key="1">
    <source>
        <dbReference type="SAM" id="MobiDB-lite"/>
    </source>
</evidence>
<evidence type="ECO:0000313" key="3">
    <source>
        <dbReference type="Proteomes" id="UP001519289"/>
    </source>
</evidence>
<feature type="compositionally biased region" description="Basic and acidic residues" evidence="1">
    <location>
        <begin position="34"/>
        <end position="44"/>
    </location>
</feature>
<dbReference type="RefSeq" id="WP_209468060.1">
    <property type="nucleotide sequence ID" value="NZ_JAGGLG010000040.1"/>
</dbReference>
<sequence length="149" mass="16301">MDDPDFSPLVRLCLVHELEPGTLAPLAPQPSAGIEHRNSPERAGEGTAEDDPWGAPASAACGPADDISCSPAPERVAEDLLLMLLYLSSTRNEEFDPPRCQRRALDILLQRLEAAGLITVHKKCFMFTELGVSEAYNLLTEFRLDRVGD</sequence>
<dbReference type="Proteomes" id="UP001519289">
    <property type="component" value="Unassembled WGS sequence"/>
</dbReference>
<accession>A0ABS4JWP4</accession>
<proteinExistence type="predicted"/>
<evidence type="ECO:0000313" key="2">
    <source>
        <dbReference type="EMBL" id="MBP2019957.1"/>
    </source>
</evidence>
<keyword evidence="3" id="KW-1185">Reference proteome</keyword>
<name>A0ABS4JWP4_9FIRM</name>
<dbReference type="EMBL" id="JAGGLG010000040">
    <property type="protein sequence ID" value="MBP2019957.1"/>
    <property type="molecule type" value="Genomic_DNA"/>
</dbReference>
<gene>
    <name evidence="2" type="ORF">J2Z79_003404</name>
</gene>
<protein>
    <submittedName>
        <fullName evidence="2">Uncharacterized protein</fullName>
    </submittedName>
</protein>
<feature type="region of interest" description="Disordered" evidence="1">
    <location>
        <begin position="22"/>
        <end position="57"/>
    </location>
</feature>